<evidence type="ECO:0000256" key="1">
    <source>
        <dbReference type="SAM" id="MobiDB-lite"/>
    </source>
</evidence>
<protein>
    <submittedName>
        <fullName evidence="2">121_t:CDS:1</fullName>
    </submittedName>
</protein>
<keyword evidence="3" id="KW-1185">Reference proteome</keyword>
<reference evidence="2" key="1">
    <citation type="submission" date="2021-06" db="EMBL/GenBank/DDBJ databases">
        <authorList>
            <person name="Kallberg Y."/>
            <person name="Tangrot J."/>
            <person name="Rosling A."/>
        </authorList>
    </citation>
    <scope>NUCLEOTIDE SEQUENCE</scope>
    <source>
        <strain evidence="2">MA453B</strain>
    </source>
</reference>
<sequence>MSGSTIHFHGDSTINNGNLISSGTANISCTKPKTNDQENKPSEVATSLMPKETENIYSNKIRGNEKEVIDDQDQEGVKDATSGEEAKKTTKVAKNKVRISKENREEFDTAFKSMDEQFMWKLSTRRFVEKELYGLGQELEFEHAIHSFIIDVDDGLISSHFNSTELDEIDCAAGPHEPDLSDQIAEFLYEFVGKTRLNEIREAIKSKMFGNNYVHENHHDKDYIIYALYSFSRNSMWDHERPKTGSVVQLSHLERNL</sequence>
<accession>A0A9N9EJ88</accession>
<feature type="region of interest" description="Disordered" evidence="1">
    <location>
        <begin position="1"/>
        <end position="89"/>
    </location>
</feature>
<dbReference type="Proteomes" id="UP000789405">
    <property type="component" value="Unassembled WGS sequence"/>
</dbReference>
<organism evidence="2 3">
    <name type="scientific">Dentiscutata erythropus</name>
    <dbReference type="NCBI Taxonomy" id="1348616"/>
    <lineage>
        <taxon>Eukaryota</taxon>
        <taxon>Fungi</taxon>
        <taxon>Fungi incertae sedis</taxon>
        <taxon>Mucoromycota</taxon>
        <taxon>Glomeromycotina</taxon>
        <taxon>Glomeromycetes</taxon>
        <taxon>Diversisporales</taxon>
        <taxon>Gigasporaceae</taxon>
        <taxon>Dentiscutata</taxon>
    </lineage>
</organism>
<evidence type="ECO:0000313" key="3">
    <source>
        <dbReference type="Proteomes" id="UP000789405"/>
    </source>
</evidence>
<dbReference type="OrthoDB" id="2427805at2759"/>
<feature type="compositionally biased region" description="Polar residues" evidence="1">
    <location>
        <begin position="12"/>
        <end position="32"/>
    </location>
</feature>
<dbReference type="AlphaFoldDB" id="A0A9N9EJ88"/>
<name>A0A9N9EJ88_9GLOM</name>
<comment type="caution">
    <text evidence="2">The sequence shown here is derived from an EMBL/GenBank/DDBJ whole genome shotgun (WGS) entry which is preliminary data.</text>
</comment>
<proteinExistence type="predicted"/>
<gene>
    <name evidence="2" type="ORF">DERYTH_LOCUS11409</name>
</gene>
<dbReference type="EMBL" id="CAJVPY010007029">
    <property type="protein sequence ID" value="CAG8673985.1"/>
    <property type="molecule type" value="Genomic_DNA"/>
</dbReference>
<evidence type="ECO:0000313" key="2">
    <source>
        <dbReference type="EMBL" id="CAG8673985.1"/>
    </source>
</evidence>